<dbReference type="RefSeq" id="WP_273010668.1">
    <property type="nucleotide sequence ID" value="NZ_DAINLL010000027.1"/>
</dbReference>
<keyword evidence="7" id="KW-0378">Hydrolase</keyword>
<dbReference type="GO" id="GO:0004519">
    <property type="term" value="F:endonuclease activity"/>
    <property type="evidence" value="ECO:0007669"/>
    <property type="project" value="UniProtKB-KW"/>
</dbReference>
<dbReference type="CDD" id="cd09680">
    <property type="entry name" value="Cas10_III"/>
    <property type="match status" value="1"/>
</dbReference>
<name>A0A3B8N3C4_9BACT</name>
<gene>
    <name evidence="13" type="primary">cas10</name>
    <name evidence="13" type="ORF">DCE01_02530</name>
</gene>
<dbReference type="GO" id="GO:0016740">
    <property type="term" value="F:transferase activity"/>
    <property type="evidence" value="ECO:0007669"/>
    <property type="project" value="UniProtKB-KW"/>
</dbReference>
<keyword evidence="4" id="KW-0540">Nuclease</keyword>
<dbReference type="InterPro" id="IPR052117">
    <property type="entry name" value="Cas10/Csm1_subtype-III-A"/>
</dbReference>
<evidence type="ECO:0000256" key="4">
    <source>
        <dbReference type="ARBA" id="ARBA00022722"/>
    </source>
</evidence>
<keyword evidence="10" id="KW-0051">Antiviral defense</keyword>
<dbReference type="NCBIfam" id="TIGR02578">
    <property type="entry name" value="cas_TM1811_Csm1"/>
    <property type="match status" value="1"/>
</dbReference>
<evidence type="ECO:0000256" key="1">
    <source>
        <dbReference type="ARBA" id="ARBA00005700"/>
    </source>
</evidence>
<evidence type="ECO:0000256" key="11">
    <source>
        <dbReference type="ARBA" id="ARBA00032922"/>
    </source>
</evidence>
<evidence type="ECO:0000313" key="14">
    <source>
        <dbReference type="Proteomes" id="UP000257240"/>
    </source>
</evidence>
<evidence type="ECO:0000256" key="3">
    <source>
        <dbReference type="ARBA" id="ARBA00022679"/>
    </source>
</evidence>
<dbReference type="AlphaFoldDB" id="A0A3B8N3C4"/>
<dbReference type="PANTHER" id="PTHR36528">
    <property type="entry name" value="CRISPR SYSTEM SINGLE-STRAND-SPECIFIC DEOXYRIBONUCLEASE CAS10/CSM1 (SUBTYPE III-A)"/>
    <property type="match status" value="1"/>
</dbReference>
<keyword evidence="9" id="KW-0067">ATP-binding</keyword>
<comment type="similarity">
    <text evidence="1">Belongs to the CRISPR-associated Cas10/Csm1 family.</text>
</comment>
<evidence type="ECO:0000256" key="7">
    <source>
        <dbReference type="ARBA" id="ARBA00022801"/>
    </source>
</evidence>
<organism evidence="13 14">
    <name type="scientific">Thermodesulfobacterium commune</name>
    <dbReference type="NCBI Taxonomy" id="1741"/>
    <lineage>
        <taxon>Bacteria</taxon>
        <taxon>Pseudomonadati</taxon>
        <taxon>Thermodesulfobacteriota</taxon>
        <taxon>Thermodesulfobacteria</taxon>
        <taxon>Thermodesulfobacteriales</taxon>
        <taxon>Thermodesulfobacteriaceae</taxon>
        <taxon>Thermodesulfobacterium</taxon>
    </lineage>
</organism>
<dbReference type="InterPro" id="IPR054767">
    <property type="entry name" value="Cas10-Cmr2_palm2"/>
</dbReference>
<keyword evidence="3" id="KW-0808">Transferase</keyword>
<dbReference type="Pfam" id="PF18211">
    <property type="entry name" value="Csm1_B"/>
    <property type="match status" value="1"/>
</dbReference>
<dbReference type="PROSITE" id="PS50887">
    <property type="entry name" value="GGDEF"/>
    <property type="match status" value="1"/>
</dbReference>
<dbReference type="InterPro" id="IPR043128">
    <property type="entry name" value="Rev_trsase/Diguanyl_cyclase"/>
</dbReference>
<dbReference type="GO" id="GO:0004527">
    <property type="term" value="F:exonuclease activity"/>
    <property type="evidence" value="ECO:0007669"/>
    <property type="project" value="UniProtKB-KW"/>
</dbReference>
<feature type="domain" description="GGDEF" evidence="12">
    <location>
        <begin position="587"/>
        <end position="728"/>
    </location>
</feature>
<evidence type="ECO:0000256" key="9">
    <source>
        <dbReference type="ARBA" id="ARBA00022840"/>
    </source>
</evidence>
<dbReference type="EMBL" id="DLVE01000031">
    <property type="protein sequence ID" value="HAA83653.1"/>
    <property type="molecule type" value="Genomic_DNA"/>
</dbReference>
<evidence type="ECO:0000259" key="12">
    <source>
        <dbReference type="PROSITE" id="PS50887"/>
    </source>
</evidence>
<dbReference type="InterPro" id="IPR000160">
    <property type="entry name" value="GGDEF_dom"/>
</dbReference>
<keyword evidence="5" id="KW-0547">Nucleotide-binding</keyword>
<comment type="caution">
    <text evidence="13">The sequence shown here is derived from an EMBL/GenBank/DDBJ whole genome shotgun (WGS) entry which is preliminary data.</text>
</comment>
<dbReference type="InterPro" id="IPR041062">
    <property type="entry name" value="Csm1_B"/>
</dbReference>
<dbReference type="Pfam" id="PF22335">
    <property type="entry name" value="Cas10-Cmr2_palm2"/>
    <property type="match status" value="1"/>
</dbReference>
<accession>A0A3B8N3C4</accession>
<evidence type="ECO:0000256" key="5">
    <source>
        <dbReference type="ARBA" id="ARBA00022741"/>
    </source>
</evidence>
<dbReference type="GO" id="GO:0051607">
    <property type="term" value="P:defense response to virus"/>
    <property type="evidence" value="ECO:0007669"/>
    <property type="project" value="UniProtKB-KW"/>
</dbReference>
<keyword evidence="8" id="KW-0269">Exonuclease</keyword>
<evidence type="ECO:0000256" key="6">
    <source>
        <dbReference type="ARBA" id="ARBA00022759"/>
    </source>
</evidence>
<sequence length="855" mass="99591">MGKDPLLYRVVLASLLHDIGKIYQRAKIFLDSDVKNQENQELYQPFYKGRYTHEHVLYTHYFIEKFKNLIPSYFLKYSSEKDSLINLACKHHKPDSEEQLIITEADTLSSGYERRKYDEDIPSKIPAESRPLLCLFEDLSLNENWVENKEENFKYAYDLATLNPEVIFPKAKDKISINSDSYKKIINEFEDSLNKLSEITRKLGLNEEQWLEGLNNLLMHYLVFVPSATVTQTEDHKFVEIPSDVSLYDHLYLTASLASALYLYHKETNSLNENSIKNRSIEKFLFIEGNFYGIQNFIFSSGGSTRKYAAKLLRGRSFYVSLLSELSALRILERLGLSFCSVLFNNGGKFLILAPNLPDTSHTLKEVEEEINTWLYEHFYGEVSIGIIWTAAKPEDLLHPEGYVSLIRNLGKLSEAKKYQKFDLLKFGGVYEDYFLEFSGSKTCDLCGKRPFKFKIEETDVETCGICYDQITIGQSIVKRNFIAIFNNKPASTLNTLKVPIFNNYFVGFLKSSDLGKIDSKNLLHLWNISLPQVDKEDSTQKALYTIIPKKFINSYVPKDENNLPITLEELAKKAVNQKDDELLGISALGVLKSDVDNLGLLFNKGLRPEKRTLSRYIAISRQLNLFFAYYLPWICLTKSSYKEIYNVFAGGDDLFIIGPWNTVLNFSEEVVKEFRRYTAYNTENLTISSGFVLTKPEIPVIELAERSEKSLKHTKNSGKNGITVFNCYVKWDQFFELNAKIFEKLSNWYFNEYFQRSYLYKLNFLIEMYSIAQRFLQDLKNTDLKNLTALTWPSKLYYFTVRNINKTKFENKEKYQEFLKEFLIDLKQTFDHYGEGFRIPLWKLIYETRRAGHE</sequence>
<evidence type="ECO:0000256" key="10">
    <source>
        <dbReference type="ARBA" id="ARBA00023118"/>
    </source>
</evidence>
<dbReference type="GO" id="GO:0005524">
    <property type="term" value="F:ATP binding"/>
    <property type="evidence" value="ECO:0007669"/>
    <property type="project" value="UniProtKB-KW"/>
</dbReference>
<reference evidence="13 14" key="1">
    <citation type="journal article" date="2018" name="Nat. Biotechnol.">
        <title>A standardized bacterial taxonomy based on genome phylogeny substantially revises the tree of life.</title>
        <authorList>
            <person name="Parks D.H."/>
            <person name="Chuvochina M."/>
            <person name="Waite D.W."/>
            <person name="Rinke C."/>
            <person name="Skarshewski A."/>
            <person name="Chaumeil P.A."/>
            <person name="Hugenholtz P."/>
        </authorList>
    </citation>
    <scope>NUCLEOTIDE SEQUENCE [LARGE SCALE GENOMIC DNA]</scope>
    <source>
        <strain evidence="13">UBA12529</strain>
    </source>
</reference>
<evidence type="ECO:0000256" key="8">
    <source>
        <dbReference type="ARBA" id="ARBA00022839"/>
    </source>
</evidence>
<protein>
    <recommendedName>
        <fullName evidence="2">CRISPR system single-strand-specific deoxyribonuclease Cas10/Csm1 (subtype III-A)</fullName>
    </recommendedName>
    <alternativeName>
        <fullName evidence="11">Cyclic oligoadenylate synthase</fullName>
    </alternativeName>
</protein>
<evidence type="ECO:0000256" key="2">
    <source>
        <dbReference type="ARBA" id="ARBA00014333"/>
    </source>
</evidence>
<dbReference type="PANTHER" id="PTHR36528:SF1">
    <property type="entry name" value="CRISPR SYSTEM SINGLE-STRAND-SPECIFIC DEOXYRIBONUCLEASE CAS10_CSM1 (SUBTYPE III-A)"/>
    <property type="match status" value="1"/>
</dbReference>
<evidence type="ECO:0000313" key="13">
    <source>
        <dbReference type="EMBL" id="HAA83653.1"/>
    </source>
</evidence>
<dbReference type="Proteomes" id="UP000257240">
    <property type="component" value="Unassembled WGS sequence"/>
</dbReference>
<dbReference type="Gene3D" id="3.30.70.270">
    <property type="match status" value="1"/>
</dbReference>
<keyword evidence="6" id="KW-0255">Endonuclease</keyword>
<dbReference type="InterPro" id="IPR013408">
    <property type="entry name" value="Cas10/Csm1"/>
</dbReference>
<proteinExistence type="inferred from homology"/>